<dbReference type="EMBL" id="KV878736">
    <property type="protein sequence ID" value="OJJ65470.1"/>
    <property type="molecule type" value="Genomic_DNA"/>
</dbReference>
<dbReference type="SUPFAM" id="SSF52833">
    <property type="entry name" value="Thioredoxin-like"/>
    <property type="match status" value="1"/>
</dbReference>
<dbReference type="PROSITE" id="PS50405">
    <property type="entry name" value="GST_CTER"/>
    <property type="match status" value="1"/>
</dbReference>
<dbReference type="CDD" id="cd00570">
    <property type="entry name" value="GST_N_family"/>
    <property type="match status" value="1"/>
</dbReference>
<dbReference type="STRING" id="767769.A0A1L9U196"/>
<dbReference type="InterPro" id="IPR058268">
    <property type="entry name" value="DUF7962"/>
</dbReference>
<evidence type="ECO:0000313" key="2">
    <source>
        <dbReference type="EMBL" id="OJJ65470.1"/>
    </source>
</evidence>
<dbReference type="AlphaFoldDB" id="A0A1L9U196"/>
<dbReference type="OMA" id="IPYTQCL"/>
<dbReference type="Proteomes" id="UP000184499">
    <property type="component" value="Unassembled WGS sequence"/>
</dbReference>
<dbReference type="Pfam" id="PF25907">
    <property type="entry name" value="DUF7962"/>
    <property type="match status" value="1"/>
</dbReference>
<accession>A0A1L9U196</accession>
<name>A0A1L9U196_ASPBC</name>
<evidence type="ECO:0000313" key="3">
    <source>
        <dbReference type="Proteomes" id="UP000184499"/>
    </source>
</evidence>
<proteinExistence type="predicted"/>
<dbReference type="RefSeq" id="XP_067472721.1">
    <property type="nucleotide sequence ID" value="XM_067620182.1"/>
</dbReference>
<dbReference type="OrthoDB" id="202840at2759"/>
<evidence type="ECO:0000259" key="1">
    <source>
        <dbReference type="PROSITE" id="PS50405"/>
    </source>
</evidence>
<dbReference type="CDD" id="cd00299">
    <property type="entry name" value="GST_C_family"/>
    <property type="match status" value="1"/>
</dbReference>
<gene>
    <name evidence="2" type="ORF">ASPBRDRAFT_190075</name>
</gene>
<organism evidence="2 3">
    <name type="scientific">Aspergillus brasiliensis (strain CBS 101740 / IMI 381727 / IBT 21946)</name>
    <dbReference type="NCBI Taxonomy" id="767769"/>
    <lineage>
        <taxon>Eukaryota</taxon>
        <taxon>Fungi</taxon>
        <taxon>Dikarya</taxon>
        <taxon>Ascomycota</taxon>
        <taxon>Pezizomycotina</taxon>
        <taxon>Eurotiomycetes</taxon>
        <taxon>Eurotiomycetidae</taxon>
        <taxon>Eurotiales</taxon>
        <taxon>Aspergillaceae</taxon>
        <taxon>Aspergillus</taxon>
        <taxon>Aspergillus subgen. Circumdati</taxon>
    </lineage>
</organism>
<dbReference type="InterPro" id="IPR036282">
    <property type="entry name" value="Glutathione-S-Trfase_C_sf"/>
</dbReference>
<feature type="domain" description="GST C-terminal" evidence="1">
    <location>
        <begin position="92"/>
        <end position="240"/>
    </location>
</feature>
<protein>
    <recommendedName>
        <fullName evidence="1">GST C-terminal domain-containing protein</fullName>
    </recommendedName>
</protein>
<dbReference type="Gene3D" id="3.40.30.110">
    <property type="match status" value="2"/>
</dbReference>
<dbReference type="InterPro" id="IPR004045">
    <property type="entry name" value="Glutathione_S-Trfase_N"/>
</dbReference>
<dbReference type="SUPFAM" id="SSF47616">
    <property type="entry name" value="GST C-terminal domain-like"/>
    <property type="match status" value="1"/>
</dbReference>
<dbReference type="InterPro" id="IPR010987">
    <property type="entry name" value="Glutathione-S-Trfase_C-like"/>
</dbReference>
<dbReference type="InterPro" id="IPR036249">
    <property type="entry name" value="Thioredoxin-like_sf"/>
</dbReference>
<dbReference type="VEuPathDB" id="FungiDB:ASPBRDRAFT_190075"/>
<keyword evidence="3" id="KW-1185">Reference proteome</keyword>
<dbReference type="GeneID" id="93572670"/>
<dbReference type="Pfam" id="PF13417">
    <property type="entry name" value="GST_N_3"/>
    <property type="match status" value="1"/>
</dbReference>
<sequence>MMGTANQQPIVLFHYPGSLWAVKIRAYLALRGIPYHECIQPDVMPRPDLAALSIHYRRIPVLAIGRDIYFDTVLMLEKLEELIPGNTLGARDPTQQALEKMLEKWVENAVIESVVGSLPSAFMKNEQMVKDRRQFWVTDISIEGQEKRRPQSLANMRTHFNILEKLFSDDRHWVLSTDNPGLADIHVAFALDWILGIPEALPERFVSDEFPKTFDYLKRYNRAIATANNQCLKRESLAGPDAAKLITESDFVEPEGDVEHDHTFLQKRQKVALSRTDESDFSRSVNRDLGTLLALTPQEVVIATEVTSTTPEIRLHAPRWGFAIESVA</sequence>
<reference evidence="3" key="1">
    <citation type="journal article" date="2017" name="Genome Biol.">
        <title>Comparative genomics reveals high biological diversity and specific adaptations in the industrially and medically important fungal genus Aspergillus.</title>
        <authorList>
            <person name="de Vries R.P."/>
            <person name="Riley R."/>
            <person name="Wiebenga A."/>
            <person name="Aguilar-Osorio G."/>
            <person name="Amillis S."/>
            <person name="Uchima C.A."/>
            <person name="Anderluh G."/>
            <person name="Asadollahi M."/>
            <person name="Askin M."/>
            <person name="Barry K."/>
            <person name="Battaglia E."/>
            <person name="Bayram O."/>
            <person name="Benocci T."/>
            <person name="Braus-Stromeyer S.A."/>
            <person name="Caldana C."/>
            <person name="Canovas D."/>
            <person name="Cerqueira G.C."/>
            <person name="Chen F."/>
            <person name="Chen W."/>
            <person name="Choi C."/>
            <person name="Clum A."/>
            <person name="Dos Santos R.A."/>
            <person name="Damasio A.R."/>
            <person name="Diallinas G."/>
            <person name="Emri T."/>
            <person name="Fekete E."/>
            <person name="Flipphi M."/>
            <person name="Freyberg S."/>
            <person name="Gallo A."/>
            <person name="Gournas C."/>
            <person name="Habgood R."/>
            <person name="Hainaut M."/>
            <person name="Harispe M.L."/>
            <person name="Henrissat B."/>
            <person name="Hilden K.S."/>
            <person name="Hope R."/>
            <person name="Hossain A."/>
            <person name="Karabika E."/>
            <person name="Karaffa L."/>
            <person name="Karanyi Z."/>
            <person name="Krasevec N."/>
            <person name="Kuo A."/>
            <person name="Kusch H."/>
            <person name="LaButti K."/>
            <person name="Lagendijk E.L."/>
            <person name="Lapidus A."/>
            <person name="Levasseur A."/>
            <person name="Lindquist E."/>
            <person name="Lipzen A."/>
            <person name="Logrieco A.F."/>
            <person name="MacCabe A."/>
            <person name="Maekelae M.R."/>
            <person name="Malavazi I."/>
            <person name="Melin P."/>
            <person name="Meyer V."/>
            <person name="Mielnichuk N."/>
            <person name="Miskei M."/>
            <person name="Molnar A.P."/>
            <person name="Mule G."/>
            <person name="Ngan C.Y."/>
            <person name="Orejas M."/>
            <person name="Orosz E."/>
            <person name="Ouedraogo J.P."/>
            <person name="Overkamp K.M."/>
            <person name="Park H.-S."/>
            <person name="Perrone G."/>
            <person name="Piumi F."/>
            <person name="Punt P.J."/>
            <person name="Ram A.F."/>
            <person name="Ramon A."/>
            <person name="Rauscher S."/>
            <person name="Record E."/>
            <person name="Riano-Pachon D.M."/>
            <person name="Robert V."/>
            <person name="Roehrig J."/>
            <person name="Ruller R."/>
            <person name="Salamov A."/>
            <person name="Salih N.S."/>
            <person name="Samson R.A."/>
            <person name="Sandor E."/>
            <person name="Sanguinetti M."/>
            <person name="Schuetze T."/>
            <person name="Sepcic K."/>
            <person name="Shelest E."/>
            <person name="Sherlock G."/>
            <person name="Sophianopoulou V."/>
            <person name="Squina F.M."/>
            <person name="Sun H."/>
            <person name="Susca A."/>
            <person name="Todd R.B."/>
            <person name="Tsang A."/>
            <person name="Unkles S.E."/>
            <person name="van de Wiele N."/>
            <person name="van Rossen-Uffink D."/>
            <person name="Oliveira J.V."/>
            <person name="Vesth T.C."/>
            <person name="Visser J."/>
            <person name="Yu J.-H."/>
            <person name="Zhou M."/>
            <person name="Andersen M.R."/>
            <person name="Archer D.B."/>
            <person name="Baker S.E."/>
            <person name="Benoit I."/>
            <person name="Brakhage A.A."/>
            <person name="Braus G.H."/>
            <person name="Fischer R."/>
            <person name="Frisvad J.C."/>
            <person name="Goldman G.H."/>
            <person name="Houbraken J."/>
            <person name="Oakley B."/>
            <person name="Pocsi I."/>
            <person name="Scazzocchio C."/>
            <person name="Seiboth B."/>
            <person name="vanKuyk P.A."/>
            <person name="Wortman J."/>
            <person name="Dyer P.S."/>
            <person name="Grigoriev I.V."/>
        </authorList>
    </citation>
    <scope>NUCLEOTIDE SEQUENCE [LARGE SCALE GENOMIC DNA]</scope>
    <source>
        <strain evidence="3">CBS 101740 / IMI 381727 / IBT 21946</strain>
    </source>
</reference>